<proteinExistence type="predicted"/>
<comment type="caution">
    <text evidence="2">The sequence shown here is derived from an EMBL/GenBank/DDBJ whole genome shotgun (WGS) entry which is preliminary data.</text>
</comment>
<sequence>KEQLEESHEEHVAEAGPCSSKWQEASVDEMFLDFESVQIIKEDAEDDSASDLSDSERIPIPPSPCTPPELILRAEEIDPVCLEHVPDMGFKESEYYYPDFLPPPFNSWDLKQLAIFVNVEGKTEFRPKPTGFLEKYIDRLLQLEWLQMQTVQNEKGKAAKARPQTAPGAIRTLKSPGKGKTLLSPLPNKQVVPQESVTKLPRSYSGHRGDSYCEESHQLYSHPGHLKLSERMGCALPSQRQFGEVRSELKKKTTAKQQLLTMQPSENGSKIQSVGNIRPIKQTPVFPGSAAPIKGLKTYVCTNPKKNGNANNCVPSKKPTGDKKIKTNGTKQTSRKFK</sequence>
<protein>
    <submittedName>
        <fullName evidence="2">F217B protein</fullName>
    </submittedName>
</protein>
<dbReference type="Pfam" id="PF15344">
    <property type="entry name" value="FAM217"/>
    <property type="match status" value="1"/>
</dbReference>
<reference evidence="2 3" key="1">
    <citation type="submission" date="2019-09" db="EMBL/GenBank/DDBJ databases">
        <title>Bird 10,000 Genomes (B10K) Project - Family phase.</title>
        <authorList>
            <person name="Zhang G."/>
        </authorList>
    </citation>
    <scope>NUCLEOTIDE SEQUENCE [LARGE SCALE GENOMIC DNA]</scope>
    <source>
        <strain evidence="2">B10K-DU-001-60</strain>
        <tissue evidence="2">Muscle</tissue>
    </source>
</reference>
<dbReference type="PANTHER" id="PTHR22145:SF3">
    <property type="entry name" value="PROTEIN FAM217B"/>
    <property type="match status" value="1"/>
</dbReference>
<organism evidence="2 3">
    <name type="scientific">Psophia crepitans</name>
    <name type="common">common trumpeter</name>
    <dbReference type="NCBI Taxonomy" id="54359"/>
    <lineage>
        <taxon>Eukaryota</taxon>
        <taxon>Metazoa</taxon>
        <taxon>Chordata</taxon>
        <taxon>Craniata</taxon>
        <taxon>Vertebrata</taxon>
        <taxon>Euteleostomi</taxon>
        <taxon>Archelosauria</taxon>
        <taxon>Archosauria</taxon>
        <taxon>Dinosauria</taxon>
        <taxon>Saurischia</taxon>
        <taxon>Theropoda</taxon>
        <taxon>Coelurosauria</taxon>
        <taxon>Aves</taxon>
        <taxon>Neognathae</taxon>
        <taxon>Neoaves</taxon>
        <taxon>Gruiformes</taxon>
        <taxon>Psophiidae</taxon>
        <taxon>Psophia</taxon>
    </lineage>
</organism>
<feature type="compositionally biased region" description="Polar residues" evidence="1">
    <location>
        <begin position="304"/>
        <end position="314"/>
    </location>
</feature>
<feature type="compositionally biased region" description="Basic and acidic residues" evidence="1">
    <location>
        <begin position="1"/>
        <end position="13"/>
    </location>
</feature>
<feature type="region of interest" description="Disordered" evidence="1">
    <location>
        <begin position="1"/>
        <end position="21"/>
    </location>
</feature>
<evidence type="ECO:0000313" key="2">
    <source>
        <dbReference type="EMBL" id="NXI98587.1"/>
    </source>
</evidence>
<keyword evidence="3" id="KW-1185">Reference proteome</keyword>
<feature type="non-terminal residue" evidence="2">
    <location>
        <position position="338"/>
    </location>
</feature>
<name>A0A7K9XMW9_9GRUI</name>
<feature type="region of interest" description="Disordered" evidence="1">
    <location>
        <begin position="43"/>
        <end position="65"/>
    </location>
</feature>
<gene>
    <name evidence="2" type="primary">Fam217b</name>
    <name evidence="2" type="ORF">PSOCRE_R14793</name>
</gene>
<dbReference type="PANTHER" id="PTHR22145">
    <property type="entry name" value="SI:CH211-266K22.6"/>
    <property type="match status" value="1"/>
</dbReference>
<evidence type="ECO:0000313" key="3">
    <source>
        <dbReference type="Proteomes" id="UP000587472"/>
    </source>
</evidence>
<evidence type="ECO:0000256" key="1">
    <source>
        <dbReference type="SAM" id="MobiDB-lite"/>
    </source>
</evidence>
<dbReference type="AlphaFoldDB" id="A0A7K9XMW9"/>
<feature type="region of interest" description="Disordered" evidence="1">
    <location>
        <begin position="155"/>
        <end position="186"/>
    </location>
</feature>
<dbReference type="InterPro" id="IPR029266">
    <property type="entry name" value="FAM217"/>
</dbReference>
<feature type="non-terminal residue" evidence="2">
    <location>
        <position position="1"/>
    </location>
</feature>
<dbReference type="EMBL" id="VWZZ01005824">
    <property type="protein sequence ID" value="NXI98587.1"/>
    <property type="molecule type" value="Genomic_DNA"/>
</dbReference>
<accession>A0A7K9XMW9</accession>
<feature type="region of interest" description="Disordered" evidence="1">
    <location>
        <begin position="304"/>
        <end position="338"/>
    </location>
</feature>
<dbReference type="Proteomes" id="UP000587472">
    <property type="component" value="Unassembled WGS sequence"/>
</dbReference>